<evidence type="ECO:0000313" key="4">
    <source>
        <dbReference type="Proteomes" id="UP000663891"/>
    </source>
</evidence>
<dbReference type="PANTHER" id="PTHR11571:SF150">
    <property type="entry name" value="GLUTATHIONE S-TRANSFERASE"/>
    <property type="match status" value="1"/>
</dbReference>
<dbReference type="Gene3D" id="1.20.1050.10">
    <property type="match status" value="1"/>
</dbReference>
<dbReference type="InterPro" id="IPR036282">
    <property type="entry name" value="Glutathione-S-Trfase_C_sf"/>
</dbReference>
<dbReference type="InterPro" id="IPR040079">
    <property type="entry name" value="Glutathione_S-Trfase"/>
</dbReference>
<evidence type="ECO:0000259" key="1">
    <source>
        <dbReference type="PROSITE" id="PS50404"/>
    </source>
</evidence>
<dbReference type="InterPro" id="IPR036249">
    <property type="entry name" value="Thioredoxin-like_sf"/>
</dbReference>
<dbReference type="Gene3D" id="3.40.30.10">
    <property type="entry name" value="Glutaredoxin"/>
    <property type="match status" value="1"/>
</dbReference>
<feature type="domain" description="GST N-terminal" evidence="1">
    <location>
        <begin position="3"/>
        <end position="91"/>
    </location>
</feature>
<accession>A0A815U9G2</accession>
<gene>
    <name evidence="3" type="ORF">VCS650_LOCUS42868</name>
</gene>
<dbReference type="InterPro" id="IPR004046">
    <property type="entry name" value="GST_C"/>
</dbReference>
<proteinExistence type="predicted"/>
<reference evidence="3" key="1">
    <citation type="submission" date="2021-02" db="EMBL/GenBank/DDBJ databases">
        <authorList>
            <person name="Nowell W R."/>
        </authorList>
    </citation>
    <scope>NUCLEOTIDE SEQUENCE</scope>
</reference>
<name>A0A815U9G2_9BILA</name>
<evidence type="ECO:0000259" key="2">
    <source>
        <dbReference type="PROSITE" id="PS50405"/>
    </source>
</evidence>
<dbReference type="GO" id="GO:0006749">
    <property type="term" value="P:glutathione metabolic process"/>
    <property type="evidence" value="ECO:0007669"/>
    <property type="project" value="TreeGrafter"/>
</dbReference>
<dbReference type="AlphaFoldDB" id="A0A815U9G2"/>
<dbReference type="CDD" id="cd03039">
    <property type="entry name" value="GST_N_Sigma_like"/>
    <property type="match status" value="1"/>
</dbReference>
<dbReference type="InterPro" id="IPR004045">
    <property type="entry name" value="Glutathione_S-Trfase_N"/>
</dbReference>
<dbReference type="SFLD" id="SFLDG01205">
    <property type="entry name" value="AMPS.1"/>
    <property type="match status" value="1"/>
</dbReference>
<dbReference type="InterPro" id="IPR050213">
    <property type="entry name" value="GST_superfamily"/>
</dbReference>
<feature type="domain" description="GST C-terminal" evidence="2">
    <location>
        <begin position="93"/>
        <end position="212"/>
    </location>
</feature>
<dbReference type="SUPFAM" id="SSF52833">
    <property type="entry name" value="Thioredoxin-like"/>
    <property type="match status" value="1"/>
</dbReference>
<dbReference type="SFLD" id="SFLDG00363">
    <property type="entry name" value="AMPS_(cytGST):_Alpha-__Mu-__Pi"/>
    <property type="match status" value="1"/>
</dbReference>
<dbReference type="PROSITE" id="PS50404">
    <property type="entry name" value="GST_NTER"/>
    <property type="match status" value="1"/>
</dbReference>
<evidence type="ECO:0008006" key="5">
    <source>
        <dbReference type="Google" id="ProtNLM"/>
    </source>
</evidence>
<sequence>MSSSYKLIYSVNRGFAETSRMLFKVAGQEFEDYRYPITTKDGKMGIVDWDTHKSKYIYEKLPVLELDGGKHSISQSKAIERFLARRFNMLGSNDIEAAIIEAAGEQIGDVKQAYNKARTEGGDGVKNFFEGDLKKTFIAFEKQANQNKSGYFMGSSLSLFDIQLYNLIHFFDDQESVQKALADCPNLRAIHDKGEQTPAIKKWLAERPESKL</sequence>
<dbReference type="OrthoDB" id="414243at2759"/>
<dbReference type="SFLD" id="SFLDS00019">
    <property type="entry name" value="Glutathione_Transferase_(cytos"/>
    <property type="match status" value="1"/>
</dbReference>
<dbReference type="EMBL" id="CAJNON010002554">
    <property type="protein sequence ID" value="CAF1512878.1"/>
    <property type="molecule type" value="Genomic_DNA"/>
</dbReference>
<dbReference type="GO" id="GO:0004364">
    <property type="term" value="F:glutathione transferase activity"/>
    <property type="evidence" value="ECO:0007669"/>
    <property type="project" value="TreeGrafter"/>
</dbReference>
<organism evidence="3 4">
    <name type="scientific">Adineta steineri</name>
    <dbReference type="NCBI Taxonomy" id="433720"/>
    <lineage>
        <taxon>Eukaryota</taxon>
        <taxon>Metazoa</taxon>
        <taxon>Spiralia</taxon>
        <taxon>Gnathifera</taxon>
        <taxon>Rotifera</taxon>
        <taxon>Eurotatoria</taxon>
        <taxon>Bdelloidea</taxon>
        <taxon>Adinetida</taxon>
        <taxon>Adinetidae</taxon>
        <taxon>Adineta</taxon>
    </lineage>
</organism>
<comment type="caution">
    <text evidence="3">The sequence shown here is derived from an EMBL/GenBank/DDBJ whole genome shotgun (WGS) entry which is preliminary data.</text>
</comment>
<dbReference type="InterPro" id="IPR010987">
    <property type="entry name" value="Glutathione-S-Trfase_C-like"/>
</dbReference>
<protein>
    <recommendedName>
        <fullName evidence="5">Glutathione S-transferase</fullName>
    </recommendedName>
</protein>
<dbReference type="Pfam" id="PF14497">
    <property type="entry name" value="GST_C_3"/>
    <property type="match status" value="1"/>
</dbReference>
<dbReference type="SUPFAM" id="SSF47616">
    <property type="entry name" value="GST C-terminal domain-like"/>
    <property type="match status" value="1"/>
</dbReference>
<evidence type="ECO:0000313" key="3">
    <source>
        <dbReference type="EMBL" id="CAF1512878.1"/>
    </source>
</evidence>
<dbReference type="PANTHER" id="PTHR11571">
    <property type="entry name" value="GLUTATHIONE S-TRANSFERASE"/>
    <property type="match status" value="1"/>
</dbReference>
<dbReference type="Proteomes" id="UP000663891">
    <property type="component" value="Unassembled WGS sequence"/>
</dbReference>
<dbReference type="PROSITE" id="PS50405">
    <property type="entry name" value="GST_CTER"/>
    <property type="match status" value="1"/>
</dbReference>